<comment type="caution">
    <text evidence="2">The sequence shown here is derived from an EMBL/GenBank/DDBJ whole genome shotgun (WGS) entry which is preliminary data.</text>
</comment>
<dbReference type="Gene3D" id="3.90.550.10">
    <property type="entry name" value="Spore Coat Polysaccharide Biosynthesis Protein SpsA, Chain A"/>
    <property type="match status" value="1"/>
</dbReference>
<protein>
    <submittedName>
        <fullName evidence="2">Mannan polymerase complex subunit Mnn9p</fullName>
    </submittedName>
</protein>
<dbReference type="PANTHER" id="PTHR43083:SF6">
    <property type="entry name" value="MANNAN POLYMERASE COMPLEXES SUBUNIT MNN9"/>
    <property type="match status" value="1"/>
</dbReference>
<organism evidence="2 3">
    <name type="scientific">[Candida] railenensis</name>
    <dbReference type="NCBI Taxonomy" id="45579"/>
    <lineage>
        <taxon>Eukaryota</taxon>
        <taxon>Fungi</taxon>
        <taxon>Dikarya</taxon>
        <taxon>Ascomycota</taxon>
        <taxon>Saccharomycotina</taxon>
        <taxon>Pichiomycetes</taxon>
        <taxon>Debaryomycetaceae</taxon>
        <taxon>Kurtzmaniella</taxon>
    </lineage>
</organism>
<dbReference type="InterPro" id="IPR052086">
    <property type="entry name" value="Mannan_Polymerase_Subunit"/>
</dbReference>
<comment type="similarity">
    <text evidence="1">Belongs to the ANP1/MMN9/VAN1 family.</text>
</comment>
<dbReference type="EMBL" id="CAKXYY010000003">
    <property type="protein sequence ID" value="CAH2351124.1"/>
    <property type="molecule type" value="Genomic_DNA"/>
</dbReference>
<dbReference type="GO" id="GO:0006487">
    <property type="term" value="P:protein N-linked glycosylation"/>
    <property type="evidence" value="ECO:0007669"/>
    <property type="project" value="TreeGrafter"/>
</dbReference>
<keyword evidence="3" id="KW-1185">Reference proteome</keyword>
<dbReference type="Proteomes" id="UP000837801">
    <property type="component" value="Unassembled WGS sequence"/>
</dbReference>
<dbReference type="SUPFAM" id="SSF53448">
    <property type="entry name" value="Nucleotide-diphospho-sugar transferases"/>
    <property type="match status" value="1"/>
</dbReference>
<dbReference type="PANTHER" id="PTHR43083">
    <property type="entry name" value="MANNAN POLYMERASE II"/>
    <property type="match status" value="1"/>
</dbReference>
<gene>
    <name evidence="2" type="ORF">CLIB1423_03S00100</name>
</gene>
<evidence type="ECO:0000256" key="1">
    <source>
        <dbReference type="ARBA" id="ARBA00037964"/>
    </source>
</evidence>
<dbReference type="OrthoDB" id="204164at2759"/>
<dbReference type="AlphaFoldDB" id="A0A9P0QM85"/>
<dbReference type="GO" id="GO:0000032">
    <property type="term" value="P:cell wall mannoprotein biosynthetic process"/>
    <property type="evidence" value="ECO:0007669"/>
    <property type="project" value="TreeGrafter"/>
</dbReference>
<name>A0A9P0QM85_9ASCO</name>
<evidence type="ECO:0000313" key="3">
    <source>
        <dbReference type="Proteomes" id="UP000837801"/>
    </source>
</evidence>
<evidence type="ECO:0000313" key="2">
    <source>
        <dbReference type="EMBL" id="CAH2351124.1"/>
    </source>
</evidence>
<dbReference type="Pfam" id="PF03452">
    <property type="entry name" value="Anp1"/>
    <property type="match status" value="1"/>
</dbReference>
<dbReference type="GO" id="GO:0000136">
    <property type="term" value="C:mannan polymerase complex"/>
    <property type="evidence" value="ECO:0007669"/>
    <property type="project" value="TreeGrafter"/>
</dbReference>
<dbReference type="InterPro" id="IPR029044">
    <property type="entry name" value="Nucleotide-diphossugar_trans"/>
</dbReference>
<reference evidence="2" key="1">
    <citation type="submission" date="2022-03" db="EMBL/GenBank/DDBJ databases">
        <authorList>
            <person name="Legras J.-L."/>
            <person name="Devillers H."/>
            <person name="Grondin C."/>
        </authorList>
    </citation>
    <scope>NUCLEOTIDE SEQUENCE</scope>
    <source>
        <strain evidence="2">CLIB 1423</strain>
    </source>
</reference>
<accession>A0A9P0QM85</accession>
<sequence>MPLKKSPIASLGAALVVFVLFWVTLFIPSDVYSTVKSQSYGDYAPLENTSSNKVTVASEEESLKSHSDQISFTRQYYHNPDDDYTKISFTNQKTVIDSEQEQKTLLILSSIVDDTAYGEHRTFDDFFNNIFSFNYARNVVSLGILIGSEKEFKIVDEYFQKYFSLLNDLSTSNDVHKKIIKKFVNKVTLITAPFIERGFEIERGDRHEDSVQRQRRRTIARSRNFILMNSLRDERYTLFLDSDIIDIKQKDMINIFIESGKDIIVPRVIMDWNNDYDKNSWRGERTVPNEEQLEKMDKNDWDNFHYVPNNIGDKMYHLSHSLLLDDPETNDLKYSVPLDSVGGAILFSKSVIFRQGIVFPTFYLIGTTWNRFEGYDGIETEGLCYSARTLGYSCWGYPNMVAEHVRGS</sequence>
<proteinExistence type="inferred from homology"/>
<dbReference type="GO" id="GO:0000009">
    <property type="term" value="F:alpha-1,6-mannosyltransferase activity"/>
    <property type="evidence" value="ECO:0007669"/>
    <property type="project" value="TreeGrafter"/>
</dbReference>